<keyword evidence="4" id="KW-1185">Reference proteome</keyword>
<dbReference type="EC" id="5.4.99.5" evidence="1"/>
<reference evidence="3 4" key="1">
    <citation type="submission" date="2018-01" db="EMBL/GenBank/DDBJ databases">
        <title>The draft genome sequence of Cohaesibacter sp. H1304.</title>
        <authorList>
            <person name="Wang N.-N."/>
            <person name="Du Z.-J."/>
        </authorList>
    </citation>
    <scope>NUCLEOTIDE SEQUENCE [LARGE SCALE GENOMIC DNA]</scope>
    <source>
        <strain evidence="3 4">H1304</strain>
    </source>
</reference>
<gene>
    <name evidence="3" type="ORF">C0081_06230</name>
</gene>
<dbReference type="Pfam" id="PF01817">
    <property type="entry name" value="CM_2"/>
    <property type="match status" value="1"/>
</dbReference>
<dbReference type="GO" id="GO:0046417">
    <property type="term" value="P:chorismate metabolic process"/>
    <property type="evidence" value="ECO:0007669"/>
    <property type="project" value="InterPro"/>
</dbReference>
<evidence type="ECO:0000313" key="3">
    <source>
        <dbReference type="EMBL" id="PLW78047.1"/>
    </source>
</evidence>
<accession>A0A2N5XUB0</accession>
<dbReference type="GO" id="GO:0004106">
    <property type="term" value="F:chorismate mutase activity"/>
    <property type="evidence" value="ECO:0007669"/>
    <property type="project" value="UniProtKB-EC"/>
</dbReference>
<organism evidence="3 4">
    <name type="scientific">Cohaesibacter celericrescens</name>
    <dbReference type="NCBI Taxonomy" id="2067669"/>
    <lineage>
        <taxon>Bacteria</taxon>
        <taxon>Pseudomonadati</taxon>
        <taxon>Pseudomonadota</taxon>
        <taxon>Alphaproteobacteria</taxon>
        <taxon>Hyphomicrobiales</taxon>
        <taxon>Cohaesibacteraceae</taxon>
    </lineage>
</organism>
<evidence type="ECO:0000259" key="2">
    <source>
        <dbReference type="PROSITE" id="PS51168"/>
    </source>
</evidence>
<protein>
    <recommendedName>
        <fullName evidence="1">chorismate mutase</fullName>
        <ecNumber evidence="1">5.4.99.5</ecNumber>
    </recommendedName>
</protein>
<dbReference type="InterPro" id="IPR002701">
    <property type="entry name" value="CM_II_prokaryot"/>
</dbReference>
<dbReference type="Gene3D" id="1.20.59.10">
    <property type="entry name" value="Chorismate mutase"/>
    <property type="match status" value="1"/>
</dbReference>
<dbReference type="PROSITE" id="PS51168">
    <property type="entry name" value="CHORISMATE_MUT_2"/>
    <property type="match status" value="1"/>
</dbReference>
<evidence type="ECO:0000313" key="4">
    <source>
        <dbReference type="Proteomes" id="UP000234881"/>
    </source>
</evidence>
<dbReference type="OrthoDB" id="7268348at2"/>
<evidence type="ECO:0000256" key="1">
    <source>
        <dbReference type="ARBA" id="ARBA00012404"/>
    </source>
</evidence>
<dbReference type="InterPro" id="IPR036263">
    <property type="entry name" value="Chorismate_II_sf"/>
</dbReference>
<comment type="caution">
    <text evidence="3">The sequence shown here is derived from an EMBL/GenBank/DDBJ whole genome shotgun (WGS) entry which is preliminary data.</text>
</comment>
<feature type="domain" description="Chorismate mutase" evidence="2">
    <location>
        <begin position="43"/>
        <end position="134"/>
    </location>
</feature>
<proteinExistence type="predicted"/>
<dbReference type="SUPFAM" id="SSF48600">
    <property type="entry name" value="Chorismate mutase II"/>
    <property type="match status" value="1"/>
</dbReference>
<sequence>MILFADRICDHQILRHFLCVWRALAALEYRNDFMNDTPIGSDEKAVPTLDELRQRIDRIDESIHLNLIERSEIVEALIAVKRTDKPGAAFRPGREMDMMRRLVGRHRGILPITAVEHLWREIIATFTHMQAPYEVVVEPGADLRDMARFYFGFTVGFTQAQTRDQVIEQVRTGQGRVLGVAGNEPDAQKAWWIPLSDKGVQVIARLPVIAQAGRPAAKDCFVLSMPLMDTTVPDIRLVALSAPSGSGVDDAITSVGGGILSRVMEEGHCEILAAMPFSVSNVEIESLTRLADNPMVIRGNVGGYWSPIALSSL</sequence>
<dbReference type="InterPro" id="IPR036979">
    <property type="entry name" value="CM_dom_sf"/>
</dbReference>
<dbReference type="EMBL" id="PKUQ01000011">
    <property type="protein sequence ID" value="PLW78047.1"/>
    <property type="molecule type" value="Genomic_DNA"/>
</dbReference>
<dbReference type="AlphaFoldDB" id="A0A2N5XUB0"/>
<dbReference type="Proteomes" id="UP000234881">
    <property type="component" value="Unassembled WGS sequence"/>
</dbReference>
<dbReference type="SMART" id="SM00830">
    <property type="entry name" value="CM_2"/>
    <property type="match status" value="1"/>
</dbReference>
<name>A0A2N5XUB0_9HYPH</name>